<gene>
    <name evidence="2" type="ORF">J2S19_001457</name>
</gene>
<protein>
    <recommendedName>
        <fullName evidence="4">DUF3995 domain-containing protein</fullName>
    </recommendedName>
</protein>
<organism evidence="2 3">
    <name type="scientific">Metabacillus malikii</name>
    <dbReference type="NCBI Taxonomy" id="1504265"/>
    <lineage>
        <taxon>Bacteria</taxon>
        <taxon>Bacillati</taxon>
        <taxon>Bacillota</taxon>
        <taxon>Bacilli</taxon>
        <taxon>Bacillales</taxon>
        <taxon>Bacillaceae</taxon>
        <taxon>Metabacillus</taxon>
    </lineage>
</organism>
<keyword evidence="1" id="KW-0472">Membrane</keyword>
<accession>A0ABT9ZDW3</accession>
<feature type="transmembrane region" description="Helical" evidence="1">
    <location>
        <begin position="12"/>
        <end position="30"/>
    </location>
</feature>
<name>A0ABT9ZDW3_9BACI</name>
<keyword evidence="1" id="KW-1133">Transmembrane helix</keyword>
<dbReference type="RefSeq" id="WP_307339135.1">
    <property type="nucleotide sequence ID" value="NZ_JAUSUD010000004.1"/>
</dbReference>
<dbReference type="Proteomes" id="UP001234495">
    <property type="component" value="Unassembled WGS sequence"/>
</dbReference>
<feature type="transmembrane region" description="Helical" evidence="1">
    <location>
        <begin position="50"/>
        <end position="75"/>
    </location>
</feature>
<dbReference type="EMBL" id="JAUSUD010000004">
    <property type="protein sequence ID" value="MDQ0230205.1"/>
    <property type="molecule type" value="Genomic_DNA"/>
</dbReference>
<reference evidence="2 3" key="1">
    <citation type="submission" date="2023-07" db="EMBL/GenBank/DDBJ databases">
        <title>Genomic Encyclopedia of Type Strains, Phase IV (KMG-IV): sequencing the most valuable type-strain genomes for metagenomic binning, comparative biology and taxonomic classification.</title>
        <authorList>
            <person name="Goeker M."/>
        </authorList>
    </citation>
    <scope>NUCLEOTIDE SEQUENCE [LARGE SCALE GENOMIC DNA]</scope>
    <source>
        <strain evidence="2 3">DSM 29005</strain>
    </source>
</reference>
<evidence type="ECO:0008006" key="4">
    <source>
        <dbReference type="Google" id="ProtNLM"/>
    </source>
</evidence>
<keyword evidence="1" id="KW-0812">Transmembrane</keyword>
<feature type="transmembrane region" description="Helical" evidence="1">
    <location>
        <begin position="137"/>
        <end position="157"/>
    </location>
</feature>
<evidence type="ECO:0000313" key="2">
    <source>
        <dbReference type="EMBL" id="MDQ0230205.1"/>
    </source>
</evidence>
<feature type="transmembrane region" description="Helical" evidence="1">
    <location>
        <begin position="87"/>
        <end position="108"/>
    </location>
</feature>
<keyword evidence="3" id="KW-1185">Reference proteome</keyword>
<evidence type="ECO:0000256" key="1">
    <source>
        <dbReference type="SAM" id="Phobius"/>
    </source>
</evidence>
<evidence type="ECO:0000313" key="3">
    <source>
        <dbReference type="Proteomes" id="UP001234495"/>
    </source>
</evidence>
<sequence length="162" mass="18643">MKKYTDENKKSYWGYIASLCALLYAAPHLWWGLGIDFAFPGKYIASTNDFWSIAIGFWGMGLVAILAAIFCLAFVRPWGNKIPRLLLVIPGWITAIGLTCWGLGYYYLRFFLGINRVTPTESFIYYDTTAHSVFWGYVWYSLFLIWGLSLLFAVLNFQRKLG</sequence>
<comment type="caution">
    <text evidence="2">The sequence shown here is derived from an EMBL/GenBank/DDBJ whole genome shotgun (WGS) entry which is preliminary data.</text>
</comment>
<proteinExistence type="predicted"/>